<keyword evidence="1" id="KW-0343">GTPase activation</keyword>
<keyword evidence="9" id="KW-1185">Reference proteome</keyword>
<dbReference type="PANTHER" id="PTHR45686:SF4">
    <property type="entry name" value="ADP-RIBOSYLATION FACTOR GTPASE ACTIVATING PROTEIN 3, ISOFORM H"/>
    <property type="match status" value="1"/>
</dbReference>
<evidence type="ECO:0000256" key="1">
    <source>
        <dbReference type="ARBA" id="ARBA00022468"/>
    </source>
</evidence>
<feature type="region of interest" description="Disordered" evidence="6">
    <location>
        <begin position="302"/>
        <end position="331"/>
    </location>
</feature>
<dbReference type="Pfam" id="PF01412">
    <property type="entry name" value="ArfGap"/>
    <property type="match status" value="1"/>
</dbReference>
<dbReference type="CDD" id="cd08831">
    <property type="entry name" value="ArfGap_ArfGap2_3_like"/>
    <property type="match status" value="1"/>
</dbReference>
<dbReference type="GO" id="GO:0008270">
    <property type="term" value="F:zinc ion binding"/>
    <property type="evidence" value="ECO:0007669"/>
    <property type="project" value="UniProtKB-KW"/>
</dbReference>
<dbReference type="InterPro" id="IPR037278">
    <property type="entry name" value="ARFGAP/RecO"/>
</dbReference>
<name>A0A9W8BEE6_9FUNG</name>
<keyword evidence="3 5" id="KW-0863">Zinc-finger</keyword>
<keyword evidence="4" id="KW-0862">Zinc</keyword>
<evidence type="ECO:0000256" key="2">
    <source>
        <dbReference type="ARBA" id="ARBA00022723"/>
    </source>
</evidence>
<feature type="compositionally biased region" description="Low complexity" evidence="6">
    <location>
        <begin position="305"/>
        <end position="331"/>
    </location>
</feature>
<dbReference type="Proteomes" id="UP001150907">
    <property type="component" value="Unassembled WGS sequence"/>
</dbReference>
<dbReference type="InterPro" id="IPR038508">
    <property type="entry name" value="ArfGAP_dom_sf"/>
</dbReference>
<evidence type="ECO:0000256" key="3">
    <source>
        <dbReference type="ARBA" id="ARBA00022771"/>
    </source>
</evidence>
<evidence type="ECO:0000313" key="8">
    <source>
        <dbReference type="EMBL" id="KAJ1998748.1"/>
    </source>
</evidence>
<evidence type="ECO:0000256" key="6">
    <source>
        <dbReference type="SAM" id="MobiDB-lite"/>
    </source>
</evidence>
<dbReference type="SMART" id="SM00105">
    <property type="entry name" value="ArfGap"/>
    <property type="match status" value="1"/>
</dbReference>
<gene>
    <name evidence="8" type="primary">GLO3</name>
    <name evidence="8" type="ORF">H4R26_005342</name>
</gene>
<feature type="region of interest" description="Disordered" evidence="6">
    <location>
        <begin position="232"/>
        <end position="252"/>
    </location>
</feature>
<dbReference type="OrthoDB" id="983479at2759"/>
<evidence type="ECO:0000256" key="4">
    <source>
        <dbReference type="ARBA" id="ARBA00022833"/>
    </source>
</evidence>
<keyword evidence="2" id="KW-0479">Metal-binding</keyword>
<evidence type="ECO:0000313" key="9">
    <source>
        <dbReference type="Proteomes" id="UP001150907"/>
    </source>
</evidence>
<dbReference type="PANTHER" id="PTHR45686">
    <property type="entry name" value="ADP-RIBOSYLATION FACTOR GTPASE ACTIVATING PROTEIN 3, ISOFORM H-RELATED"/>
    <property type="match status" value="1"/>
</dbReference>
<accession>A0A9W8BEE6</accession>
<reference evidence="8" key="1">
    <citation type="submission" date="2022-07" db="EMBL/GenBank/DDBJ databases">
        <title>Phylogenomic reconstructions and comparative analyses of Kickxellomycotina fungi.</title>
        <authorList>
            <person name="Reynolds N.K."/>
            <person name="Stajich J.E."/>
            <person name="Barry K."/>
            <person name="Grigoriev I.V."/>
            <person name="Crous P."/>
            <person name="Smith M.E."/>
        </authorList>
    </citation>
    <scope>NUCLEOTIDE SEQUENCE</scope>
    <source>
        <strain evidence="8">IMI 214461</strain>
    </source>
</reference>
<feature type="region of interest" description="Disordered" evidence="6">
    <location>
        <begin position="165"/>
        <end position="186"/>
    </location>
</feature>
<sequence length="503" mass="51814">MTASPPTTEEIAALFKQLQGRQPENRKCFDCTNKNPTWASVTFGVYLCLDCSAVHRSMGVHISFVRSTQLDSWSWSQLRTMKVGGNGKAAVFWSQNKGAHALSNGAGVNAISKYTSRPAQLYKEHLKKLELQDAASSADGRVSVATAEPALGAPPLEDDFFAREQSERPSRATSLEPLPAKPLAPPTVVMSSYIERDPAAGTAETDSSALGSAAGSEAKSAQAPVAHAINASSATSAKTRTTATLTSSAKPASLGAKKLGGARKLGGAKKLGATPIMNFEEAAARAEAEAREEERLQAMRDAVNSSTAAARRGSTSTAQASANASTSAASVSRALPSVGEASVAPGSTRDVEQLGAGLGRLGFGAVTSGGSGSVGGFGSIGGGFGATARSAGSSSAAPLTSASSAALRSQIPASSALAEASSDTLRFAGAKSISSDQFFGRPPASRNVHARGTSGEFDLEELSANARDIAQRLLNSNEADTLRRMWGQGTAKLSEYLEQFQEH</sequence>
<dbReference type="Gene3D" id="1.10.220.150">
    <property type="entry name" value="Arf GTPase activating protein"/>
    <property type="match status" value="1"/>
</dbReference>
<dbReference type="GO" id="GO:0000139">
    <property type="term" value="C:Golgi membrane"/>
    <property type="evidence" value="ECO:0007669"/>
    <property type="project" value="GOC"/>
</dbReference>
<dbReference type="PROSITE" id="PS50115">
    <property type="entry name" value="ARFGAP"/>
    <property type="match status" value="1"/>
</dbReference>
<dbReference type="InterPro" id="IPR001164">
    <property type="entry name" value="ArfGAP_dom"/>
</dbReference>
<evidence type="ECO:0000256" key="5">
    <source>
        <dbReference type="PROSITE-ProRule" id="PRU00288"/>
    </source>
</evidence>
<dbReference type="AlphaFoldDB" id="A0A9W8BEE6"/>
<protein>
    <submittedName>
        <fullName evidence="8">ADP-ribosylation factor GTPase activating protein, ER-Golgi transport</fullName>
    </submittedName>
</protein>
<comment type="caution">
    <text evidence="8">The sequence shown here is derived from an EMBL/GenBank/DDBJ whole genome shotgun (WGS) entry which is preliminary data.</text>
</comment>
<dbReference type="GO" id="GO:0048205">
    <property type="term" value="P:COPI coating of Golgi vesicle"/>
    <property type="evidence" value="ECO:0007669"/>
    <property type="project" value="TreeGrafter"/>
</dbReference>
<evidence type="ECO:0000259" key="7">
    <source>
        <dbReference type="PROSITE" id="PS50115"/>
    </source>
</evidence>
<feature type="domain" description="Arf-GAP" evidence="7">
    <location>
        <begin position="12"/>
        <end position="96"/>
    </location>
</feature>
<dbReference type="PRINTS" id="PR00405">
    <property type="entry name" value="REVINTRACTNG"/>
</dbReference>
<dbReference type="GO" id="GO:0005096">
    <property type="term" value="F:GTPase activator activity"/>
    <property type="evidence" value="ECO:0007669"/>
    <property type="project" value="UniProtKB-KW"/>
</dbReference>
<dbReference type="EMBL" id="JANBQF010000873">
    <property type="protein sequence ID" value="KAJ1998748.1"/>
    <property type="molecule type" value="Genomic_DNA"/>
</dbReference>
<organism evidence="8 9">
    <name type="scientific">Coemansia thaxteri</name>
    <dbReference type="NCBI Taxonomy" id="2663907"/>
    <lineage>
        <taxon>Eukaryota</taxon>
        <taxon>Fungi</taxon>
        <taxon>Fungi incertae sedis</taxon>
        <taxon>Zoopagomycota</taxon>
        <taxon>Kickxellomycotina</taxon>
        <taxon>Kickxellomycetes</taxon>
        <taxon>Kickxellales</taxon>
        <taxon>Kickxellaceae</taxon>
        <taxon>Coemansia</taxon>
    </lineage>
</organism>
<proteinExistence type="predicted"/>
<dbReference type="SUPFAM" id="SSF57863">
    <property type="entry name" value="ArfGap/RecO-like zinc finger"/>
    <property type="match status" value="1"/>
</dbReference>